<evidence type="ECO:0000256" key="1">
    <source>
        <dbReference type="SAM" id="Phobius"/>
    </source>
</evidence>
<dbReference type="HOGENOM" id="CLU_2479296_0_0_11"/>
<dbReference type="AlphaFoldDB" id="W5WD69"/>
<evidence type="ECO:0000313" key="3">
    <source>
        <dbReference type="Proteomes" id="UP000019225"/>
    </source>
</evidence>
<evidence type="ECO:0000313" key="2">
    <source>
        <dbReference type="EMBL" id="AHH98531.1"/>
    </source>
</evidence>
<sequence>MSHSFITHVTPWRNALLGLLQLGLVVGPLLTLVLAAVAWPLQCVPVYLGLVLLVGLGAVVEYVDIDQKHRETELRRERLRDDEADRA</sequence>
<accession>W5WD69</accession>
<organism evidence="2 3">
    <name type="scientific">Kutzneria albida DSM 43870</name>
    <dbReference type="NCBI Taxonomy" id="1449976"/>
    <lineage>
        <taxon>Bacteria</taxon>
        <taxon>Bacillati</taxon>
        <taxon>Actinomycetota</taxon>
        <taxon>Actinomycetes</taxon>
        <taxon>Pseudonocardiales</taxon>
        <taxon>Pseudonocardiaceae</taxon>
        <taxon>Kutzneria</taxon>
    </lineage>
</organism>
<dbReference type="Proteomes" id="UP000019225">
    <property type="component" value="Chromosome"/>
</dbReference>
<keyword evidence="1" id="KW-0472">Membrane</keyword>
<keyword evidence="1" id="KW-0812">Transmembrane</keyword>
<keyword evidence="3" id="KW-1185">Reference proteome</keyword>
<keyword evidence="1" id="KW-1133">Transmembrane helix</keyword>
<name>W5WD69_9PSEU</name>
<proteinExistence type="predicted"/>
<dbReference type="RefSeq" id="WP_025358536.1">
    <property type="nucleotide sequence ID" value="NZ_CP007155.1"/>
</dbReference>
<dbReference type="STRING" id="1449976.KALB_5169"/>
<dbReference type="KEGG" id="kal:KALB_5169"/>
<gene>
    <name evidence="2" type="ORF">KALB_5169</name>
</gene>
<reference evidence="2 3" key="1">
    <citation type="journal article" date="2014" name="BMC Genomics">
        <title>Complete genome sequence of producer of the glycopeptide antibiotic Aculeximycin Kutzneria albida DSM 43870T, a representative of minor genus of Pseudonocardiaceae.</title>
        <authorList>
            <person name="Rebets Y."/>
            <person name="Tokovenko B."/>
            <person name="Lushchyk I."/>
            <person name="Ruckert C."/>
            <person name="Zaburannyi N."/>
            <person name="Bechthold A."/>
            <person name="Kalinowski J."/>
            <person name="Luzhetskyy A."/>
        </authorList>
    </citation>
    <scope>NUCLEOTIDE SEQUENCE [LARGE SCALE GENOMIC DNA]</scope>
    <source>
        <strain evidence="2">DSM 43870</strain>
    </source>
</reference>
<dbReference type="EMBL" id="CP007155">
    <property type="protein sequence ID" value="AHH98531.1"/>
    <property type="molecule type" value="Genomic_DNA"/>
</dbReference>
<protein>
    <submittedName>
        <fullName evidence="2">Uncharacterized protein</fullName>
    </submittedName>
</protein>
<feature type="transmembrane region" description="Helical" evidence="1">
    <location>
        <begin position="45"/>
        <end position="65"/>
    </location>
</feature>